<reference evidence="2 3" key="1">
    <citation type="journal article" date="2013" name="Curr. Biol.">
        <title>The Genome of the Foraminiferan Reticulomyxa filosa.</title>
        <authorList>
            <person name="Glockner G."/>
            <person name="Hulsmann N."/>
            <person name="Schleicher M."/>
            <person name="Noegel A.A."/>
            <person name="Eichinger L."/>
            <person name="Gallinger C."/>
            <person name="Pawlowski J."/>
            <person name="Sierra R."/>
            <person name="Euteneuer U."/>
            <person name="Pillet L."/>
            <person name="Moustafa A."/>
            <person name="Platzer M."/>
            <person name="Groth M."/>
            <person name="Szafranski K."/>
            <person name="Schliwa M."/>
        </authorList>
    </citation>
    <scope>NUCLEOTIDE SEQUENCE [LARGE SCALE GENOMIC DNA]</scope>
</reference>
<keyword evidence="3" id="KW-1185">Reference proteome</keyword>
<feature type="transmembrane region" description="Helical" evidence="1">
    <location>
        <begin position="137"/>
        <end position="164"/>
    </location>
</feature>
<evidence type="ECO:0000313" key="3">
    <source>
        <dbReference type="Proteomes" id="UP000023152"/>
    </source>
</evidence>
<keyword evidence="1" id="KW-1133">Transmembrane helix</keyword>
<evidence type="ECO:0008006" key="4">
    <source>
        <dbReference type="Google" id="ProtNLM"/>
    </source>
</evidence>
<keyword evidence="1" id="KW-0812">Transmembrane</keyword>
<name>X6LM99_RETFI</name>
<organism evidence="2 3">
    <name type="scientific">Reticulomyxa filosa</name>
    <dbReference type="NCBI Taxonomy" id="46433"/>
    <lineage>
        <taxon>Eukaryota</taxon>
        <taxon>Sar</taxon>
        <taxon>Rhizaria</taxon>
        <taxon>Retaria</taxon>
        <taxon>Foraminifera</taxon>
        <taxon>Monothalamids</taxon>
        <taxon>Reticulomyxidae</taxon>
        <taxon>Reticulomyxa</taxon>
    </lineage>
</organism>
<evidence type="ECO:0000256" key="1">
    <source>
        <dbReference type="SAM" id="Phobius"/>
    </source>
</evidence>
<accession>X6LM99</accession>
<dbReference type="AlphaFoldDB" id="X6LM99"/>
<protein>
    <recommendedName>
        <fullName evidence="4">Transmembrane protein</fullName>
    </recommendedName>
</protein>
<gene>
    <name evidence="2" type="ORF">RFI_34348</name>
</gene>
<dbReference type="EMBL" id="ASPP01034244">
    <property type="protein sequence ID" value="ETO03063.1"/>
    <property type="molecule type" value="Genomic_DNA"/>
</dbReference>
<dbReference type="OrthoDB" id="415068at2759"/>
<comment type="caution">
    <text evidence="2">The sequence shown here is derived from an EMBL/GenBank/DDBJ whole genome shotgun (WGS) entry which is preliminary data.</text>
</comment>
<keyword evidence="1" id="KW-0472">Membrane</keyword>
<proteinExistence type="predicted"/>
<sequence length="172" mass="20665">MISSIPQIIQYKWKKANIVHIPKPDRDHNQFKNHRSISLLSSVGKLIEWRLMWWLNDKQLLHQTQAGFQLLEKKIIKTTFIIDINFCEKICILKVKHFEHVRYFDILKFLKEILKSEKKEINFLTTLEKFFLKFFLVLYNSCVFITLLFFVATYLLQFICVGWLSSVFSTNK</sequence>
<evidence type="ECO:0000313" key="2">
    <source>
        <dbReference type="EMBL" id="ETO03063.1"/>
    </source>
</evidence>
<dbReference type="Proteomes" id="UP000023152">
    <property type="component" value="Unassembled WGS sequence"/>
</dbReference>